<evidence type="ECO:0007829" key="5">
    <source>
        <dbReference type="PeptideAtlas" id="A5Z2W6"/>
    </source>
</evidence>
<dbReference type="Pfam" id="PF06852">
    <property type="entry name" value="DUF1248"/>
    <property type="match status" value="1"/>
</dbReference>
<evidence type="ECO:0000313" key="3">
    <source>
        <dbReference type="Proteomes" id="UP000001940"/>
    </source>
</evidence>
<dbReference type="GO" id="GO:0045087">
    <property type="term" value="P:innate immune response"/>
    <property type="evidence" value="ECO:0007007"/>
    <property type="project" value="WormBase"/>
</dbReference>
<dbReference type="WormBase" id="ZK228.4b">
    <property type="protein sequence ID" value="CE41189"/>
    <property type="gene ID" value="WBGene00013947"/>
</dbReference>
<dbReference type="AlphaFoldDB" id="A5Z2W6"/>
<dbReference type="PANTHER" id="PTHR47408:SF3">
    <property type="entry name" value="N-ACETYLTRANSFERASE DOMAIN-CONTAINING PROTEIN-RELATED"/>
    <property type="match status" value="1"/>
</dbReference>
<dbReference type="Gene3D" id="3.40.630.90">
    <property type="match status" value="1"/>
</dbReference>
<dbReference type="PROSITE" id="PS51186">
    <property type="entry name" value="GNAT"/>
    <property type="match status" value="1"/>
</dbReference>
<gene>
    <name evidence="2" type="ORF">CELE_ZK228.4</name>
    <name evidence="2 4" type="ORF">ZK228.4</name>
</gene>
<keyword evidence="5" id="KW-1267">Proteomics identification</keyword>
<dbReference type="PANTHER" id="PTHR47408">
    <property type="entry name" value="PROTEIN CBG01304-RELATED"/>
    <property type="match status" value="1"/>
</dbReference>
<keyword evidence="3" id="KW-1185">Reference proteome</keyword>
<dbReference type="OrthoDB" id="6418983at2759"/>
<dbReference type="Proteomes" id="UP000001940">
    <property type="component" value="Chromosome V"/>
</dbReference>
<dbReference type="Bgee" id="WBGene00013947">
    <property type="expression patterns" value="Expressed in adult organism and 3 other cell types or tissues"/>
</dbReference>
<dbReference type="FunFam" id="3.40.630.90:FF:000001">
    <property type="entry name" value="Uncharacterized protein"/>
    <property type="match status" value="1"/>
</dbReference>
<evidence type="ECO:0000313" key="4">
    <source>
        <dbReference type="WormBase" id="ZK228.4b"/>
    </source>
</evidence>
<dbReference type="InterPro" id="IPR016181">
    <property type="entry name" value="Acyl_CoA_acyltransferase"/>
</dbReference>
<name>A5Z2W6_CAEEL</name>
<dbReference type="FunCoup" id="A5Z2W6">
    <property type="interactions" value="6"/>
</dbReference>
<dbReference type="Gene3D" id="3.40.630.30">
    <property type="match status" value="1"/>
</dbReference>
<dbReference type="GeneID" id="180201"/>
<dbReference type="CDD" id="cd04301">
    <property type="entry name" value="NAT_SF"/>
    <property type="match status" value="1"/>
</dbReference>
<dbReference type="STRING" id="6239.ZK228.4b.1"/>
<dbReference type="SUPFAM" id="SSF55729">
    <property type="entry name" value="Acyl-CoA N-acyltransferases (Nat)"/>
    <property type="match status" value="1"/>
</dbReference>
<dbReference type="KEGG" id="cel:CELE_ZK228.4"/>
<dbReference type="SMR" id="A5Z2W6"/>
<dbReference type="InterPro" id="IPR009658">
    <property type="entry name" value="DUF1248"/>
</dbReference>
<dbReference type="InterPro" id="IPR000182">
    <property type="entry name" value="GNAT_dom"/>
</dbReference>
<feature type="domain" description="N-acetyltransferase" evidence="1">
    <location>
        <begin position="1"/>
        <end position="141"/>
    </location>
</feature>
<dbReference type="PaxDb" id="6239-ZK228.4b"/>
<dbReference type="eggNOG" id="KOG1290">
    <property type="taxonomic scope" value="Eukaryota"/>
</dbReference>
<dbReference type="OMA" id="WAFERND"/>
<evidence type="ECO:0000313" key="2">
    <source>
        <dbReference type="EMBL" id="CAN99701.1"/>
    </source>
</evidence>
<proteinExistence type="evidence at protein level"/>
<evidence type="ECO:0000259" key="1">
    <source>
        <dbReference type="PROSITE" id="PS51186"/>
    </source>
</evidence>
<dbReference type="RefSeq" id="NP_001123078.1">
    <property type="nucleotide sequence ID" value="NM_001129606.1"/>
</dbReference>
<accession>A5Z2W6</accession>
<organism evidence="2 3">
    <name type="scientific">Caenorhabditis elegans</name>
    <dbReference type="NCBI Taxonomy" id="6239"/>
    <lineage>
        <taxon>Eukaryota</taxon>
        <taxon>Metazoa</taxon>
        <taxon>Ecdysozoa</taxon>
        <taxon>Nematoda</taxon>
        <taxon>Chromadorea</taxon>
        <taxon>Rhabditida</taxon>
        <taxon>Rhabditina</taxon>
        <taxon>Rhabditomorpha</taxon>
        <taxon>Rhabditoidea</taxon>
        <taxon>Rhabditidae</taxon>
        <taxon>Peloderinae</taxon>
        <taxon>Caenorhabditis</taxon>
    </lineage>
</organism>
<reference evidence="2 3" key="1">
    <citation type="journal article" date="1998" name="Science">
        <title>Genome sequence of the nematode C. elegans: a platform for investigating biology.</title>
        <authorList>
            <consortium name="The C. elegans sequencing consortium"/>
            <person name="Sulson J.E."/>
            <person name="Waterston R."/>
        </authorList>
    </citation>
    <scope>NUCLEOTIDE SEQUENCE [LARGE SCALE GENOMIC DNA]</scope>
    <source>
        <strain evidence="2 3">Bristol N2</strain>
    </source>
</reference>
<dbReference type="EMBL" id="BX284605">
    <property type="protein sequence ID" value="CAN99701.1"/>
    <property type="molecule type" value="Genomic_DNA"/>
</dbReference>
<dbReference type="ExpressionAtlas" id="A5Z2W6">
    <property type="expression patterns" value="baseline and differential"/>
</dbReference>
<dbReference type="InParanoid" id="A5Z2W6"/>
<sequence>MELVINPPQQVFDQLIDLAAETNGWAHQAYDYRFYSTSYDGYWFVTVIDKEKEEFNNLVAGVSLARWDAKNDGPLYSIGLYYCKEEYRGKGYGKQVFDAIMDIVGDDTCALFSAVNMSKKYSEVFGFDNLSPYWIMEAKIDPSKFKIPKNLDSDVIVKDWKEVDEAQLEAYDLTICSRNRKKIMRNWFQQDEVYTRVAIDSNQKIVGYCTIRVVNLNRIRASPFYAENGEIAAKLLAETVKIIPNFEKFDQLKFYYPSVNKEMESLLPKFLPADGYTVKENNRVQFTKNFIKSRDEAVYSVSCTTHQYI</sequence>
<dbReference type="CTD" id="180201"/>
<dbReference type="UCSC" id="ZK228.4a">
    <property type="organism name" value="c. elegans"/>
</dbReference>
<dbReference type="PhylomeDB" id="A5Z2W6"/>
<dbReference type="AGR" id="WB:WBGene00013947"/>
<protein>
    <submittedName>
        <fullName evidence="2">N-acetyltransferase domain-containing protein</fullName>
    </submittedName>
</protein>
<dbReference type="PeptideAtlas" id="A5Z2W6"/>
<dbReference type="GO" id="GO:0016747">
    <property type="term" value="F:acyltransferase activity, transferring groups other than amino-acyl groups"/>
    <property type="evidence" value="ECO:0007669"/>
    <property type="project" value="InterPro"/>
</dbReference>